<dbReference type="Proteomes" id="UP000605992">
    <property type="component" value="Unassembled WGS sequence"/>
</dbReference>
<accession>A0A8J3Y072</accession>
<evidence type="ECO:0000256" key="1">
    <source>
        <dbReference type="SAM" id="MobiDB-lite"/>
    </source>
</evidence>
<feature type="transmembrane region" description="Helical" evidence="2">
    <location>
        <begin position="74"/>
        <end position="95"/>
    </location>
</feature>
<keyword evidence="2" id="KW-0472">Membrane</keyword>
<dbReference type="AlphaFoldDB" id="A0A8J3Y072"/>
<evidence type="ECO:0000256" key="2">
    <source>
        <dbReference type="SAM" id="Phobius"/>
    </source>
</evidence>
<sequence length="99" mass="10615">MGSARDEQHVVAALVEPPADGSTDRAGADDDIPHRSILARPPALGFSGPSQRICCVRYLFPALSGGRAEMYKEFLGEVVVWLIPVVVLIGLAYLITRPA</sequence>
<gene>
    <name evidence="3" type="ORF">Pth03_67800</name>
</gene>
<comment type="caution">
    <text evidence="3">The sequence shown here is derived from an EMBL/GenBank/DDBJ whole genome shotgun (WGS) entry which is preliminary data.</text>
</comment>
<feature type="compositionally biased region" description="Basic and acidic residues" evidence="1">
    <location>
        <begin position="22"/>
        <end position="33"/>
    </location>
</feature>
<protein>
    <submittedName>
        <fullName evidence="3">Uncharacterized protein</fullName>
    </submittedName>
</protein>
<dbReference type="EMBL" id="BOOR01000064">
    <property type="protein sequence ID" value="GII58391.1"/>
    <property type="molecule type" value="Genomic_DNA"/>
</dbReference>
<keyword evidence="4" id="KW-1185">Reference proteome</keyword>
<proteinExistence type="predicted"/>
<organism evidence="3 4">
    <name type="scientific">Planotetraspora thailandica</name>
    <dbReference type="NCBI Taxonomy" id="487172"/>
    <lineage>
        <taxon>Bacteria</taxon>
        <taxon>Bacillati</taxon>
        <taxon>Actinomycetota</taxon>
        <taxon>Actinomycetes</taxon>
        <taxon>Streptosporangiales</taxon>
        <taxon>Streptosporangiaceae</taxon>
        <taxon>Planotetraspora</taxon>
    </lineage>
</organism>
<keyword evidence="2" id="KW-0812">Transmembrane</keyword>
<evidence type="ECO:0000313" key="4">
    <source>
        <dbReference type="Proteomes" id="UP000605992"/>
    </source>
</evidence>
<feature type="region of interest" description="Disordered" evidence="1">
    <location>
        <begin position="14"/>
        <end position="33"/>
    </location>
</feature>
<reference evidence="3" key="1">
    <citation type="submission" date="2021-01" db="EMBL/GenBank/DDBJ databases">
        <title>Whole genome shotgun sequence of Planotetraspora thailandica NBRC 104271.</title>
        <authorList>
            <person name="Komaki H."/>
            <person name="Tamura T."/>
        </authorList>
    </citation>
    <scope>NUCLEOTIDE SEQUENCE</scope>
    <source>
        <strain evidence="3">NBRC 104271</strain>
    </source>
</reference>
<evidence type="ECO:0000313" key="3">
    <source>
        <dbReference type="EMBL" id="GII58391.1"/>
    </source>
</evidence>
<name>A0A8J3Y072_9ACTN</name>
<keyword evidence="2" id="KW-1133">Transmembrane helix</keyword>